<accession>A0A917L9K5</accession>
<dbReference type="Pfam" id="PF26340">
    <property type="entry name" value="DNA-SBD_ScoMcrA"/>
    <property type="match status" value="1"/>
</dbReference>
<sequence length="247" mass="26932">MEAAVEEYDRLGRDTFLERDGFRRAQRYLLAHGDRHYDSKAIVGAAHGFLPGERPLAARDFSGGAAHAVGLLKRLGSEIVDSAPATAPTADDLVARVTHLKVNRSSGRPALHQPIALLWAMGRAVRGEARLLPWAATGESLRPLLERHGMRGERPRPDYPVAALHRAGVWVLRDHGDPAPTAHGDAEVRRWFTANQPVGGLAEPLYDAFRHSAVTRLARARRPARRVLRGPRPVRAAGRRGPGRGGG</sequence>
<evidence type="ECO:0000313" key="5">
    <source>
        <dbReference type="Proteomes" id="UP000657574"/>
    </source>
</evidence>
<keyword evidence="5" id="KW-1185">Reference proteome</keyword>
<evidence type="ECO:0000259" key="3">
    <source>
        <dbReference type="Pfam" id="PF26345"/>
    </source>
</evidence>
<reference evidence="4" key="1">
    <citation type="journal article" date="2014" name="Int. J. Syst. Evol. Microbiol.">
        <title>Complete genome sequence of Corynebacterium casei LMG S-19264T (=DSM 44701T), isolated from a smear-ripened cheese.</title>
        <authorList>
            <consortium name="US DOE Joint Genome Institute (JGI-PGF)"/>
            <person name="Walter F."/>
            <person name="Albersmeier A."/>
            <person name="Kalinowski J."/>
            <person name="Ruckert C."/>
        </authorList>
    </citation>
    <scope>NUCLEOTIDE SEQUENCE</scope>
    <source>
        <strain evidence="4">JCM 3086</strain>
    </source>
</reference>
<evidence type="ECO:0000259" key="2">
    <source>
        <dbReference type="Pfam" id="PF26340"/>
    </source>
</evidence>
<protein>
    <submittedName>
        <fullName evidence="4">Uncharacterized protein</fullName>
    </submittedName>
</protein>
<feature type="region of interest" description="Disordered" evidence="1">
    <location>
        <begin position="221"/>
        <end position="247"/>
    </location>
</feature>
<reference evidence="4" key="2">
    <citation type="submission" date="2020-09" db="EMBL/GenBank/DDBJ databases">
        <authorList>
            <person name="Sun Q."/>
            <person name="Ohkuma M."/>
        </authorList>
    </citation>
    <scope>NUCLEOTIDE SEQUENCE</scope>
    <source>
        <strain evidence="4">JCM 3086</strain>
    </source>
</reference>
<dbReference type="InterPro" id="IPR058807">
    <property type="entry name" value="ScoMcrA_N"/>
</dbReference>
<organism evidence="4 5">
    <name type="scientific">Streptomyces brasiliensis</name>
    <dbReference type="NCBI Taxonomy" id="1954"/>
    <lineage>
        <taxon>Bacteria</taxon>
        <taxon>Bacillati</taxon>
        <taxon>Actinomycetota</taxon>
        <taxon>Actinomycetes</taxon>
        <taxon>Kitasatosporales</taxon>
        <taxon>Streptomycetaceae</taxon>
        <taxon>Streptomyces</taxon>
    </lineage>
</organism>
<dbReference type="EMBL" id="BMQA01000041">
    <property type="protein sequence ID" value="GGJ51869.1"/>
    <property type="molecule type" value="Genomic_DNA"/>
</dbReference>
<gene>
    <name evidence="4" type="ORF">GCM10010121_073500</name>
</gene>
<dbReference type="InterPro" id="IPR058813">
    <property type="entry name" value="DNA-SBD_ScoMcrA"/>
</dbReference>
<name>A0A917L9K5_9ACTN</name>
<dbReference type="AlphaFoldDB" id="A0A917L9K5"/>
<proteinExistence type="predicted"/>
<dbReference type="Proteomes" id="UP000657574">
    <property type="component" value="Unassembled WGS sequence"/>
</dbReference>
<feature type="compositionally biased region" description="Basic residues" evidence="1">
    <location>
        <begin position="237"/>
        <end position="247"/>
    </location>
</feature>
<dbReference type="Pfam" id="PF26345">
    <property type="entry name" value="ScoMcrA_N"/>
    <property type="match status" value="1"/>
</dbReference>
<evidence type="ECO:0000256" key="1">
    <source>
        <dbReference type="SAM" id="MobiDB-lite"/>
    </source>
</evidence>
<feature type="domain" description="ScoMcrA-like N-terminal head" evidence="3">
    <location>
        <begin position="2"/>
        <end position="79"/>
    </location>
</feature>
<evidence type="ECO:0000313" key="4">
    <source>
        <dbReference type="EMBL" id="GGJ51869.1"/>
    </source>
</evidence>
<feature type="domain" description="ScoMcrA-like DNA sulfur-binding" evidence="2">
    <location>
        <begin position="91"/>
        <end position="218"/>
    </location>
</feature>
<comment type="caution">
    <text evidence="4">The sequence shown here is derived from an EMBL/GenBank/DDBJ whole genome shotgun (WGS) entry which is preliminary data.</text>
</comment>